<dbReference type="Proteomes" id="UP001208689">
    <property type="component" value="Chromosome"/>
</dbReference>
<keyword evidence="1" id="KW-1277">Toxin-antitoxin system</keyword>
<evidence type="ECO:0008006" key="4">
    <source>
        <dbReference type="Google" id="ProtNLM"/>
    </source>
</evidence>
<proteinExistence type="predicted"/>
<dbReference type="InterPro" id="IPR003847">
    <property type="entry name" value="Put_antitoxin"/>
</dbReference>
<accession>A0ABY6HKX9</accession>
<keyword evidence="3" id="KW-1185">Reference proteome</keyword>
<gene>
    <name evidence="2" type="ORF">NEF87_000458</name>
</gene>
<name>A0ABY6HKX9_9ARCH</name>
<organism evidence="2 3">
    <name type="scientific">Candidatus Lokiarchaeum ossiferum</name>
    <dbReference type="NCBI Taxonomy" id="2951803"/>
    <lineage>
        <taxon>Archaea</taxon>
        <taxon>Promethearchaeati</taxon>
        <taxon>Promethearchaeota</taxon>
        <taxon>Promethearchaeia</taxon>
        <taxon>Promethearchaeales</taxon>
        <taxon>Promethearchaeaceae</taxon>
        <taxon>Candidatus Lokiarchaeum</taxon>
    </lineage>
</organism>
<protein>
    <recommendedName>
        <fullName evidence="4">Antitoxin</fullName>
    </recommendedName>
</protein>
<evidence type="ECO:0000313" key="3">
    <source>
        <dbReference type="Proteomes" id="UP001208689"/>
    </source>
</evidence>
<evidence type="ECO:0000313" key="2">
    <source>
        <dbReference type="EMBL" id="UYP44173.1"/>
    </source>
</evidence>
<dbReference type="Pfam" id="PF02697">
    <property type="entry name" value="VAPB_antitox"/>
    <property type="match status" value="1"/>
</dbReference>
<sequence length="80" mass="9582">MASKNISITEEIYVKLKRLMRPNESFSGVLERILEKRKNVFEFMGIWEDWDAFDSFEEGIKKARKHDKKKSNLIIESWTD</sequence>
<evidence type="ECO:0000256" key="1">
    <source>
        <dbReference type="ARBA" id="ARBA00022649"/>
    </source>
</evidence>
<reference evidence="2" key="1">
    <citation type="submission" date="2022-09" db="EMBL/GenBank/DDBJ databases">
        <title>Actin cytoskeleton and complex cell architecture in an #Asgard archaeon.</title>
        <authorList>
            <person name="Ponce Toledo R.I."/>
            <person name="Schleper C."/>
            <person name="Rodrigues Oliveira T."/>
            <person name="Wollweber F."/>
            <person name="Xu J."/>
            <person name="Rittmann S."/>
            <person name="Klingl A."/>
            <person name="Pilhofer M."/>
        </authorList>
    </citation>
    <scope>NUCLEOTIDE SEQUENCE</scope>
    <source>
        <strain evidence="2">B-35</strain>
    </source>
</reference>
<dbReference type="EMBL" id="CP104013">
    <property type="protein sequence ID" value="UYP44173.1"/>
    <property type="molecule type" value="Genomic_DNA"/>
</dbReference>